<organism evidence="1 2">
    <name type="scientific">Halanaerobium saccharolyticum subsp. saccharolyticum DSM 6643</name>
    <dbReference type="NCBI Taxonomy" id="1293054"/>
    <lineage>
        <taxon>Bacteria</taxon>
        <taxon>Bacillati</taxon>
        <taxon>Bacillota</taxon>
        <taxon>Clostridia</taxon>
        <taxon>Halanaerobiales</taxon>
        <taxon>Halanaerobiaceae</taxon>
        <taxon>Halanaerobium</taxon>
    </lineage>
</organism>
<comment type="caution">
    <text evidence="1">The sequence shown here is derived from an EMBL/GenBank/DDBJ whole genome shotgun (WGS) entry which is preliminary data.</text>
</comment>
<dbReference type="EMBL" id="CAUI01000005">
    <property type="protein sequence ID" value="CCU78685.1"/>
    <property type="molecule type" value="Genomic_DNA"/>
</dbReference>
<name>M5DZP6_9FIRM</name>
<keyword evidence="2" id="KW-1185">Reference proteome</keyword>
<protein>
    <submittedName>
        <fullName evidence="1">Uncharacterized protein</fullName>
    </submittedName>
</protein>
<dbReference type="AlphaFoldDB" id="M5DZP6"/>
<accession>M5DZP6</accession>
<evidence type="ECO:0000313" key="2">
    <source>
        <dbReference type="Proteomes" id="UP000012063"/>
    </source>
</evidence>
<evidence type="ECO:0000313" key="1">
    <source>
        <dbReference type="EMBL" id="CCU78685.1"/>
    </source>
</evidence>
<dbReference type="STRING" id="1293054.HSACCH_00824"/>
<dbReference type="InParanoid" id="M5DZP6"/>
<proteinExistence type="predicted"/>
<sequence>MVAMAKNNPFLPAKTINKTEDYQPFYNSKAYLKQKVGSLTYFKDQIPELRKIAEKVGYQDFNQFIKHRKLWHNFDRKIPISYLTAIGVELEVLEFTIELDQNDYQKALKVPRYPKSYIIQTRPIPLARRLPDNISEDKAIELVKRKAIIENISCVINYPSLKKIFIDTDGSVLPAYYQPEIKIKGKYIVPSKINGYESNISL</sequence>
<dbReference type="Proteomes" id="UP000012063">
    <property type="component" value="Unassembled WGS sequence"/>
</dbReference>
<reference evidence="2" key="1">
    <citation type="journal article" date="2013" name="Genome Announc.">
        <title>Genome Sequence of Halanaerobium saccharolyticum subsp. saccharolyticum Strain DSM 6643T, a Halophilic Hydrogen-Producing Bacterium.</title>
        <authorList>
            <person name="Kivisto A."/>
            <person name="Larjo A."/>
            <person name="Ciranna A."/>
            <person name="Santala V."/>
            <person name="Roos C."/>
            <person name="Karp M."/>
        </authorList>
    </citation>
    <scope>NUCLEOTIDE SEQUENCE [LARGE SCALE GENOMIC DNA]</scope>
    <source>
        <strain evidence="2">DSM 6643</strain>
    </source>
</reference>
<gene>
    <name evidence="1" type="ORF">HSACCH_00824</name>
</gene>